<proteinExistence type="predicted"/>
<sequence length="197" mass="22120">MNQYFWLDNHFEWFPEGCTSGFGFKTVRDFVHNTPMPGSGALKTVEYVANALAGREVQGTPPGAYVETLRAAAQETAHQVERLRGGRSADHVAGALTCTLYDLEAWSALGAYYADKIEAAVELASFEQSAEGARRDRAVELLRRAYHSWQRLAQVTSRHYVPYFHAAINRTFSWALLLDEVEQDITIAERWPAPPRA</sequence>
<dbReference type="EMBL" id="CADCTC010000171">
    <property type="protein sequence ID" value="CAA9269087.1"/>
    <property type="molecule type" value="Genomic_DNA"/>
</dbReference>
<protein>
    <submittedName>
        <fullName evidence="1">Uncharacterized protein</fullName>
    </submittedName>
</protein>
<organism evidence="1">
    <name type="scientific">uncultured Chloroflexota bacterium</name>
    <dbReference type="NCBI Taxonomy" id="166587"/>
    <lineage>
        <taxon>Bacteria</taxon>
        <taxon>Bacillati</taxon>
        <taxon>Chloroflexota</taxon>
        <taxon>environmental samples</taxon>
    </lineage>
</organism>
<name>A0A6J4J6B2_9CHLR</name>
<evidence type="ECO:0000313" key="1">
    <source>
        <dbReference type="EMBL" id="CAA9269087.1"/>
    </source>
</evidence>
<dbReference type="AlphaFoldDB" id="A0A6J4J6B2"/>
<reference evidence="1" key="1">
    <citation type="submission" date="2020-02" db="EMBL/GenBank/DDBJ databases">
        <authorList>
            <person name="Meier V. D."/>
        </authorList>
    </citation>
    <scope>NUCLEOTIDE SEQUENCE</scope>
    <source>
        <strain evidence="1">AVDCRST_MAG77</strain>
    </source>
</reference>
<gene>
    <name evidence="1" type="ORF">AVDCRST_MAG77-3087</name>
</gene>
<accession>A0A6J4J6B2</accession>